<proteinExistence type="predicted"/>
<evidence type="ECO:0008006" key="3">
    <source>
        <dbReference type="Google" id="ProtNLM"/>
    </source>
</evidence>
<evidence type="ECO:0000256" key="1">
    <source>
        <dbReference type="SAM" id="MobiDB-lite"/>
    </source>
</evidence>
<gene>
    <name evidence="2" type="ORF">UFOVP157_17</name>
</gene>
<protein>
    <recommendedName>
        <fullName evidence="3">Portal protein</fullName>
    </recommendedName>
</protein>
<sequence length="732" mass="82933">MDKYAANRDKLVFASDTPDIGYLYQEFQRSTQNGGNTANIAENDDIRLARWAGQTHDGKKHSESMPDGEEAFPFEGASDVRCRLTDKTINEIVGMLMTTFDRCQVKVSGTEINDGDFAASANVLMSWLTQNKIRSELRNEAELLAQYTQQYGFSAMHIVWEQEMGTRFQTIRMDELVAVVQQAMQQNPNTALRDLPDAIMVGDKDDYAVDLITQYIKTLDPKSVKKAVKQLREEGKADIPETYISKNLPNLVALKPYEEIAFPPETINIQHARVIFRRVFISEVELRGLAKMNDWSDEFVEEAVAMAGMHSQFHDPNLIPAASLVNYQVHRNDHLIELVYAYSRQLDKDGVQGIYQTIFCPRAGGEMYAEHGLLGYAHNKYPFVVYRRERLRRPIYESRGVPELCMTNQFEIKAQRDSIRDRTAFTTMPPILVKKRLGGINKVAPAMHLPVTSPDDYRFMPAPTGDTNTAFNLIDRIELDNAQYFGLFHPSASPQLTQVTQQNIVNNWLDVWSEAFSMTFSLMLQYLDPSEIEAITGTPIPQNMSNVSNQYDFRIKYDVRELDTNFVIEKLKAIMQFVMPLDQGGVIDKNKLVKAAIEAIDPDKAKDIIINTGTASQLLYKEIQSDVGLMMLGNEANYVENDPSAATKLQYLQDIISKNPKAQQTMQGDQHFRALLDNYVKNLQMSVSQQQNKQIGRTGVTPVGQQAASAMQGQLQQAEQMQAQAQQQQPQR</sequence>
<reference evidence="2" key="1">
    <citation type="submission" date="2020-05" db="EMBL/GenBank/DDBJ databases">
        <authorList>
            <person name="Chiriac C."/>
            <person name="Salcher M."/>
            <person name="Ghai R."/>
            <person name="Kavagutti S V."/>
        </authorList>
    </citation>
    <scope>NUCLEOTIDE SEQUENCE</scope>
</reference>
<dbReference type="EMBL" id="LR798206">
    <property type="protein sequence ID" value="CAB5178602.1"/>
    <property type="molecule type" value="Genomic_DNA"/>
</dbReference>
<feature type="region of interest" description="Disordered" evidence="1">
    <location>
        <begin position="691"/>
        <end position="732"/>
    </location>
</feature>
<organism evidence="2">
    <name type="scientific">uncultured Caudovirales phage</name>
    <dbReference type="NCBI Taxonomy" id="2100421"/>
    <lineage>
        <taxon>Viruses</taxon>
        <taxon>Duplodnaviria</taxon>
        <taxon>Heunggongvirae</taxon>
        <taxon>Uroviricota</taxon>
        <taxon>Caudoviricetes</taxon>
        <taxon>Peduoviridae</taxon>
        <taxon>Maltschvirus</taxon>
        <taxon>Maltschvirus maltsch</taxon>
    </lineage>
</organism>
<evidence type="ECO:0000313" key="2">
    <source>
        <dbReference type="EMBL" id="CAB5178602.1"/>
    </source>
</evidence>
<name>A0A6J7WA44_9CAUD</name>
<feature type="compositionally biased region" description="Low complexity" evidence="1">
    <location>
        <begin position="710"/>
        <end position="732"/>
    </location>
</feature>
<accession>A0A6J7WA44</accession>